<dbReference type="Gene3D" id="1.10.510.10">
    <property type="entry name" value="Transferase(Phosphotransferase) domain 1"/>
    <property type="match status" value="1"/>
</dbReference>
<dbReference type="Proteomes" id="UP000593560">
    <property type="component" value="Unassembled WGS sequence"/>
</dbReference>
<evidence type="ECO:0000256" key="13">
    <source>
        <dbReference type="ARBA" id="ARBA00023180"/>
    </source>
</evidence>
<evidence type="ECO:0000256" key="9">
    <source>
        <dbReference type="ARBA" id="ARBA00022840"/>
    </source>
</evidence>
<protein>
    <recommendedName>
        <fullName evidence="14">Protein kinase domain-containing protein</fullName>
    </recommendedName>
</protein>
<evidence type="ECO:0000256" key="5">
    <source>
        <dbReference type="ARBA" id="ARBA00022729"/>
    </source>
</evidence>
<dbReference type="GO" id="GO:0006950">
    <property type="term" value="P:response to stress"/>
    <property type="evidence" value="ECO:0007669"/>
    <property type="project" value="UniProtKB-ARBA"/>
</dbReference>
<dbReference type="SUPFAM" id="SSF56112">
    <property type="entry name" value="Protein kinase-like (PK-like)"/>
    <property type="match status" value="1"/>
</dbReference>
<dbReference type="GO" id="GO:0005524">
    <property type="term" value="F:ATP binding"/>
    <property type="evidence" value="ECO:0007669"/>
    <property type="project" value="UniProtKB-KW"/>
</dbReference>
<evidence type="ECO:0000313" key="16">
    <source>
        <dbReference type="Proteomes" id="UP000593560"/>
    </source>
</evidence>
<dbReference type="InterPro" id="IPR011009">
    <property type="entry name" value="Kinase-like_dom_sf"/>
</dbReference>
<feature type="domain" description="Protein kinase" evidence="14">
    <location>
        <begin position="1"/>
        <end position="198"/>
    </location>
</feature>
<evidence type="ECO:0000256" key="1">
    <source>
        <dbReference type="ARBA" id="ARBA00004167"/>
    </source>
</evidence>
<keyword evidence="12" id="KW-0675">Receptor</keyword>
<keyword evidence="9" id="KW-0067">ATP-binding</keyword>
<evidence type="ECO:0000256" key="11">
    <source>
        <dbReference type="ARBA" id="ARBA00023136"/>
    </source>
</evidence>
<evidence type="ECO:0000313" key="15">
    <source>
        <dbReference type="EMBL" id="MBA0820643.1"/>
    </source>
</evidence>
<dbReference type="EMBL" id="JABFAD010335445">
    <property type="protein sequence ID" value="MBA0820643.1"/>
    <property type="molecule type" value="Genomic_DNA"/>
</dbReference>
<dbReference type="PANTHER" id="PTHR27002">
    <property type="entry name" value="RECEPTOR-LIKE SERINE/THREONINE-PROTEIN KINASE SD1-8"/>
    <property type="match status" value="1"/>
</dbReference>
<keyword evidence="4" id="KW-0812">Transmembrane</keyword>
<evidence type="ECO:0000256" key="8">
    <source>
        <dbReference type="ARBA" id="ARBA00022777"/>
    </source>
</evidence>
<reference evidence="15 16" key="1">
    <citation type="journal article" date="2019" name="Genome Biol. Evol.">
        <title>Insights into the evolution of the New World diploid cottons (Gossypium, subgenus Houzingenia) based on genome sequencing.</title>
        <authorList>
            <person name="Grover C.E."/>
            <person name="Arick M.A. 2nd"/>
            <person name="Thrash A."/>
            <person name="Conover J.L."/>
            <person name="Sanders W.S."/>
            <person name="Peterson D.G."/>
            <person name="Frelichowski J.E."/>
            <person name="Scheffler J.A."/>
            <person name="Scheffler B.E."/>
            <person name="Wendel J.F."/>
        </authorList>
    </citation>
    <scope>NUCLEOTIDE SEQUENCE [LARGE SCALE GENOMIC DNA]</scope>
    <source>
        <strain evidence="15">0</strain>
        <tissue evidence="15">Leaf</tissue>
    </source>
</reference>
<dbReference type="SMART" id="SM00220">
    <property type="entry name" value="S_TKc"/>
    <property type="match status" value="1"/>
</dbReference>
<keyword evidence="11" id="KW-0472">Membrane</keyword>
<keyword evidence="2" id="KW-0723">Serine/threonine-protein kinase</keyword>
<evidence type="ECO:0000259" key="14">
    <source>
        <dbReference type="PROSITE" id="PS50011"/>
    </source>
</evidence>
<dbReference type="PROSITE" id="PS00108">
    <property type="entry name" value="PROTEIN_KINASE_ST"/>
    <property type="match status" value="1"/>
</dbReference>
<keyword evidence="3" id="KW-0808">Transferase</keyword>
<comment type="subcellular location">
    <subcellularLocation>
        <location evidence="1">Membrane</location>
        <topology evidence="1">Single-pass membrane protein</topology>
    </subcellularLocation>
</comment>
<keyword evidence="10" id="KW-1133">Transmembrane helix</keyword>
<dbReference type="GO" id="GO:0005886">
    <property type="term" value="C:plasma membrane"/>
    <property type="evidence" value="ECO:0007669"/>
    <property type="project" value="TreeGrafter"/>
</dbReference>
<name>A0A7J9IFL9_9ROSI</name>
<evidence type="ECO:0000256" key="4">
    <source>
        <dbReference type="ARBA" id="ARBA00022692"/>
    </source>
</evidence>
<dbReference type="InterPro" id="IPR001245">
    <property type="entry name" value="Ser-Thr/Tyr_kinase_cat_dom"/>
</dbReference>
<evidence type="ECO:0000256" key="12">
    <source>
        <dbReference type="ARBA" id="ARBA00023170"/>
    </source>
</evidence>
<dbReference type="Pfam" id="PF07714">
    <property type="entry name" value="PK_Tyr_Ser-Thr"/>
    <property type="match status" value="1"/>
</dbReference>
<dbReference type="AlphaFoldDB" id="A0A7J9IFL9"/>
<keyword evidence="6" id="KW-0677">Repeat</keyword>
<dbReference type="PANTHER" id="PTHR27002:SF980">
    <property type="entry name" value="CYSTEINE-RICH RECEPTOR-LIKE PROTEIN KINASE 10 ISOFORM X1"/>
    <property type="match status" value="1"/>
</dbReference>
<keyword evidence="5" id="KW-0732">Signal</keyword>
<proteinExistence type="predicted"/>
<dbReference type="InterPro" id="IPR008271">
    <property type="entry name" value="Ser/Thr_kinase_AS"/>
</dbReference>
<dbReference type="InterPro" id="IPR000719">
    <property type="entry name" value="Prot_kinase_dom"/>
</dbReference>
<gene>
    <name evidence="15" type="ORF">Gohar_022131</name>
</gene>
<comment type="caution">
    <text evidence="15">The sequence shown here is derived from an EMBL/GenBank/DDBJ whole genome shotgun (WGS) entry which is preliminary data.</text>
</comment>
<dbReference type="FunFam" id="1.10.510.10:FF:000129">
    <property type="entry name" value="cysteine-rich receptor-like protein kinase 10"/>
    <property type="match status" value="1"/>
</dbReference>
<dbReference type="GO" id="GO:0004674">
    <property type="term" value="F:protein serine/threonine kinase activity"/>
    <property type="evidence" value="ECO:0007669"/>
    <property type="project" value="UniProtKB-KW"/>
</dbReference>
<evidence type="ECO:0000256" key="7">
    <source>
        <dbReference type="ARBA" id="ARBA00022741"/>
    </source>
</evidence>
<sequence length="306" mass="34312">PVKKAYLNWERRYKIIGGVARGLLYLHQDSRLRIIHRDLKASNILLDAEMTAKIADFGMARLCAVDQTQGATSRIVGTYGYMAPEYAMHGQFSVKSDTFSFGVLVLEILSGQKNSAFHNGSNIEDLLSFAWRNWEAGTAFDLVDPSLRDGPRSEVMRCIHIGLLCVQENVAQRPTMGAVVLMLTSDSTTLPLPLEPAFFMQSKTQSAMQLSEDLNSGETTSSRSGNEIARKPVGLLLFDSKIEKTAHINRREVKEAMQNQHNIVDDQEEKDFIVEIGDNQNYQLPPARPTPRTMYDYAKPTLIEVE</sequence>
<organism evidence="15 16">
    <name type="scientific">Gossypium harknessii</name>
    <dbReference type="NCBI Taxonomy" id="34285"/>
    <lineage>
        <taxon>Eukaryota</taxon>
        <taxon>Viridiplantae</taxon>
        <taxon>Streptophyta</taxon>
        <taxon>Embryophyta</taxon>
        <taxon>Tracheophyta</taxon>
        <taxon>Spermatophyta</taxon>
        <taxon>Magnoliopsida</taxon>
        <taxon>eudicotyledons</taxon>
        <taxon>Gunneridae</taxon>
        <taxon>Pentapetalae</taxon>
        <taxon>rosids</taxon>
        <taxon>malvids</taxon>
        <taxon>Malvales</taxon>
        <taxon>Malvaceae</taxon>
        <taxon>Malvoideae</taxon>
        <taxon>Gossypium</taxon>
    </lineage>
</organism>
<keyword evidence="8" id="KW-0418">Kinase</keyword>
<feature type="non-terminal residue" evidence="15">
    <location>
        <position position="1"/>
    </location>
</feature>
<dbReference type="OrthoDB" id="4062651at2759"/>
<evidence type="ECO:0000256" key="6">
    <source>
        <dbReference type="ARBA" id="ARBA00022737"/>
    </source>
</evidence>
<evidence type="ECO:0000256" key="3">
    <source>
        <dbReference type="ARBA" id="ARBA00022679"/>
    </source>
</evidence>
<keyword evidence="13" id="KW-0325">Glycoprotein</keyword>
<keyword evidence="16" id="KW-1185">Reference proteome</keyword>
<accession>A0A7J9IFL9</accession>
<evidence type="ECO:0000256" key="2">
    <source>
        <dbReference type="ARBA" id="ARBA00022527"/>
    </source>
</evidence>
<evidence type="ECO:0000256" key="10">
    <source>
        <dbReference type="ARBA" id="ARBA00022989"/>
    </source>
</evidence>
<keyword evidence="7" id="KW-0547">Nucleotide-binding</keyword>
<dbReference type="PROSITE" id="PS50011">
    <property type="entry name" value="PROTEIN_KINASE_DOM"/>
    <property type="match status" value="1"/>
</dbReference>